<organism evidence="4 5">
    <name type="scientific">Lacihabitans lacunae</name>
    <dbReference type="NCBI Taxonomy" id="1028214"/>
    <lineage>
        <taxon>Bacteria</taxon>
        <taxon>Pseudomonadati</taxon>
        <taxon>Bacteroidota</taxon>
        <taxon>Cytophagia</taxon>
        <taxon>Cytophagales</taxon>
        <taxon>Leadbetterellaceae</taxon>
        <taxon>Lacihabitans</taxon>
    </lineage>
</organism>
<dbReference type="GO" id="GO:0016787">
    <property type="term" value="F:hydrolase activity"/>
    <property type="evidence" value="ECO:0007669"/>
    <property type="project" value="UniProtKB-KW"/>
</dbReference>
<dbReference type="Proteomes" id="UP001595616">
    <property type="component" value="Unassembled WGS sequence"/>
</dbReference>
<sequence>MAGHAGLFSNTIDLAKLFQMNLNRGTYAGNSYFSPKTIDYFTEDQSSQTHRGLGWNKPKDNDGSVSEYASDETYGHTGFTGTVAWVDPKKDLIFIFLANRVYPSSTNNKLLANKTRKRIHDVVYRAMR</sequence>
<name>A0ABV7YY40_9BACT</name>
<dbReference type="Pfam" id="PF00144">
    <property type="entry name" value="Beta-lactamase"/>
    <property type="match status" value="1"/>
</dbReference>
<gene>
    <name evidence="4" type="ORF">ACFOOI_14855</name>
</gene>
<dbReference type="InterPro" id="IPR001466">
    <property type="entry name" value="Beta-lactam-related"/>
</dbReference>
<dbReference type="InterPro" id="IPR012338">
    <property type="entry name" value="Beta-lactam/transpept-like"/>
</dbReference>
<dbReference type="PANTHER" id="PTHR43283">
    <property type="entry name" value="BETA-LACTAMASE-RELATED"/>
    <property type="match status" value="1"/>
</dbReference>
<comment type="caution">
    <text evidence="4">The sequence shown here is derived from an EMBL/GenBank/DDBJ whole genome shotgun (WGS) entry which is preliminary data.</text>
</comment>
<evidence type="ECO:0000259" key="3">
    <source>
        <dbReference type="Pfam" id="PF00144"/>
    </source>
</evidence>
<dbReference type="InterPro" id="IPR050789">
    <property type="entry name" value="Diverse_Enzym_Activities"/>
</dbReference>
<feature type="region of interest" description="Disordered" evidence="2">
    <location>
        <begin position="44"/>
        <end position="68"/>
    </location>
</feature>
<keyword evidence="1 4" id="KW-0378">Hydrolase</keyword>
<dbReference type="EMBL" id="JBHRYQ010000001">
    <property type="protein sequence ID" value="MFC3811940.1"/>
    <property type="molecule type" value="Genomic_DNA"/>
</dbReference>
<evidence type="ECO:0000313" key="5">
    <source>
        <dbReference type="Proteomes" id="UP001595616"/>
    </source>
</evidence>
<feature type="domain" description="Beta-lactamase-related" evidence="3">
    <location>
        <begin position="3"/>
        <end position="105"/>
    </location>
</feature>
<accession>A0ABV7YY40</accession>
<dbReference type="SUPFAM" id="SSF56601">
    <property type="entry name" value="beta-lactamase/transpeptidase-like"/>
    <property type="match status" value="1"/>
</dbReference>
<protein>
    <submittedName>
        <fullName evidence="4">Serine hydrolase</fullName>
    </submittedName>
</protein>
<proteinExistence type="predicted"/>
<evidence type="ECO:0000256" key="2">
    <source>
        <dbReference type="SAM" id="MobiDB-lite"/>
    </source>
</evidence>
<keyword evidence="5" id="KW-1185">Reference proteome</keyword>
<dbReference type="RefSeq" id="WP_379838793.1">
    <property type="nucleotide sequence ID" value="NZ_JBHRYQ010000001.1"/>
</dbReference>
<dbReference type="PANTHER" id="PTHR43283:SF11">
    <property type="entry name" value="BETA-LACTAMASE-RELATED DOMAIN-CONTAINING PROTEIN"/>
    <property type="match status" value="1"/>
</dbReference>
<dbReference type="Gene3D" id="3.40.710.10">
    <property type="entry name" value="DD-peptidase/beta-lactamase superfamily"/>
    <property type="match status" value="1"/>
</dbReference>
<evidence type="ECO:0000313" key="4">
    <source>
        <dbReference type="EMBL" id="MFC3811940.1"/>
    </source>
</evidence>
<evidence type="ECO:0000256" key="1">
    <source>
        <dbReference type="ARBA" id="ARBA00022801"/>
    </source>
</evidence>
<reference evidence="5" key="1">
    <citation type="journal article" date="2019" name="Int. J. Syst. Evol. Microbiol.">
        <title>The Global Catalogue of Microorganisms (GCM) 10K type strain sequencing project: providing services to taxonomists for standard genome sequencing and annotation.</title>
        <authorList>
            <consortium name="The Broad Institute Genomics Platform"/>
            <consortium name="The Broad Institute Genome Sequencing Center for Infectious Disease"/>
            <person name="Wu L."/>
            <person name="Ma J."/>
        </authorList>
    </citation>
    <scope>NUCLEOTIDE SEQUENCE [LARGE SCALE GENOMIC DNA]</scope>
    <source>
        <strain evidence="5">CECT 7956</strain>
    </source>
</reference>